<keyword evidence="3" id="KW-1185">Reference proteome</keyword>
<dbReference type="SUPFAM" id="SSF55729">
    <property type="entry name" value="Acyl-CoA N-acyltransferases (Nat)"/>
    <property type="match status" value="1"/>
</dbReference>
<dbReference type="Pfam" id="PF13302">
    <property type="entry name" value="Acetyltransf_3"/>
    <property type="match status" value="1"/>
</dbReference>
<gene>
    <name evidence="2" type="ORF">SAMN05443551_3525</name>
</gene>
<dbReference type="Gene3D" id="3.40.630.30">
    <property type="match status" value="1"/>
</dbReference>
<reference evidence="2 3" key="1">
    <citation type="submission" date="2016-11" db="EMBL/GenBank/DDBJ databases">
        <authorList>
            <person name="Jaros S."/>
            <person name="Januszkiewicz K."/>
            <person name="Wedrychowicz H."/>
        </authorList>
    </citation>
    <scope>NUCLEOTIDE SEQUENCE [LARGE SCALE GENOMIC DNA]</scope>
    <source>
        <strain evidence="2 3">DSM 29431</strain>
    </source>
</reference>
<dbReference type="STRING" id="996342.SAMN05443551_3525"/>
<dbReference type="RefSeq" id="WP_072779404.1">
    <property type="nucleotide sequence ID" value="NZ_FQXC01000005.1"/>
</dbReference>
<evidence type="ECO:0000313" key="3">
    <source>
        <dbReference type="Proteomes" id="UP000184221"/>
    </source>
</evidence>
<evidence type="ECO:0000259" key="1">
    <source>
        <dbReference type="PROSITE" id="PS51186"/>
    </source>
</evidence>
<dbReference type="GO" id="GO:1990189">
    <property type="term" value="F:protein N-terminal-serine acetyltransferase activity"/>
    <property type="evidence" value="ECO:0007669"/>
    <property type="project" value="TreeGrafter"/>
</dbReference>
<dbReference type="FunFam" id="3.40.630.30:FF:000047">
    <property type="entry name" value="Acetyltransferase, GNAT family"/>
    <property type="match status" value="1"/>
</dbReference>
<proteinExistence type="predicted"/>
<protein>
    <submittedName>
        <fullName evidence="2">Protein N-acetyltransferase, RimJ/RimL family</fullName>
    </submittedName>
</protein>
<dbReference type="Proteomes" id="UP000184221">
    <property type="component" value="Unassembled WGS sequence"/>
</dbReference>
<dbReference type="InterPro" id="IPR016181">
    <property type="entry name" value="Acyl_CoA_acyltransferase"/>
</dbReference>
<dbReference type="PANTHER" id="PTHR43441">
    <property type="entry name" value="RIBOSOMAL-PROTEIN-SERINE ACETYLTRANSFERASE"/>
    <property type="match status" value="1"/>
</dbReference>
<evidence type="ECO:0000313" key="2">
    <source>
        <dbReference type="EMBL" id="SHH91140.1"/>
    </source>
</evidence>
<dbReference type="InterPro" id="IPR000182">
    <property type="entry name" value="GNAT_dom"/>
</dbReference>
<name>A0A1M5WUM0_9RHOB</name>
<dbReference type="PANTHER" id="PTHR43441:SF2">
    <property type="entry name" value="FAMILY ACETYLTRANSFERASE, PUTATIVE (AFU_ORTHOLOGUE AFUA_7G00850)-RELATED"/>
    <property type="match status" value="1"/>
</dbReference>
<keyword evidence="2" id="KW-0808">Transferase</keyword>
<dbReference type="PROSITE" id="PS51186">
    <property type="entry name" value="GNAT"/>
    <property type="match status" value="1"/>
</dbReference>
<feature type="domain" description="N-acetyltransferase" evidence="1">
    <location>
        <begin position="44"/>
        <end position="196"/>
    </location>
</feature>
<dbReference type="GO" id="GO:0008999">
    <property type="term" value="F:protein-N-terminal-alanine acetyltransferase activity"/>
    <property type="evidence" value="ECO:0007669"/>
    <property type="project" value="TreeGrafter"/>
</dbReference>
<accession>A0A1M5WUM0</accession>
<dbReference type="EMBL" id="FQXC01000005">
    <property type="protein sequence ID" value="SHH91140.1"/>
    <property type="molecule type" value="Genomic_DNA"/>
</dbReference>
<dbReference type="AlphaFoldDB" id="A0A1M5WUM0"/>
<sequence>MTDPFVTGQTLNELGQPVGLPLSDLSTRPLPPKTEMTGRYCTVVPLRLDHTDDLHLAFCEDQEDRLWTYLPNGPYDDVEAFREWVQKAVTWDDPLMHAILVDGRAVGHASFLRIAPENASIEVGYINLSPALQRTRASTEFQYLMMARVFDELGYRRYEWKCDALNAPSRQAAERLGFTYEGTFRQATHYKGRNRDTAWFSILDSEWPDLKARFERWLDPANFDDTGAQLRSLGDV</sequence>
<dbReference type="InterPro" id="IPR051908">
    <property type="entry name" value="Ribosomal_N-acetyltransferase"/>
</dbReference>
<organism evidence="2 3">
    <name type="scientific">Marivita hallyeonensis</name>
    <dbReference type="NCBI Taxonomy" id="996342"/>
    <lineage>
        <taxon>Bacteria</taxon>
        <taxon>Pseudomonadati</taxon>
        <taxon>Pseudomonadota</taxon>
        <taxon>Alphaproteobacteria</taxon>
        <taxon>Rhodobacterales</taxon>
        <taxon>Roseobacteraceae</taxon>
        <taxon>Marivita</taxon>
    </lineage>
</organism>